<dbReference type="Gene3D" id="3.40.50.1820">
    <property type="entry name" value="alpha/beta hydrolase"/>
    <property type="match status" value="1"/>
</dbReference>
<reference evidence="1 2" key="1">
    <citation type="submission" date="2012-02" db="EMBL/GenBank/DDBJ databases">
        <title>Whole genome shotgun sequence of Mobilicoccus pelagius NBRC 104925.</title>
        <authorList>
            <person name="Yoshida Y."/>
            <person name="Hosoyama A."/>
            <person name="Tsuchikane K."/>
            <person name="Katsumata H."/>
            <person name="Yamazaki S."/>
            <person name="Fujita N."/>
        </authorList>
    </citation>
    <scope>NUCLEOTIDE SEQUENCE [LARGE SCALE GENOMIC DNA]</scope>
    <source>
        <strain evidence="1 2">NBRC 104925</strain>
    </source>
</reference>
<proteinExistence type="predicted"/>
<organism evidence="1 2">
    <name type="scientific">Mobilicoccus pelagius NBRC 104925</name>
    <dbReference type="NCBI Taxonomy" id="1089455"/>
    <lineage>
        <taxon>Bacteria</taxon>
        <taxon>Bacillati</taxon>
        <taxon>Actinomycetota</taxon>
        <taxon>Actinomycetes</taxon>
        <taxon>Micrococcales</taxon>
        <taxon>Dermatophilaceae</taxon>
        <taxon>Mobilicoccus</taxon>
    </lineage>
</organism>
<dbReference type="STRING" id="1089455.MOPEL_067_00770"/>
<accession>H5UR70</accession>
<evidence type="ECO:0008006" key="3">
    <source>
        <dbReference type="Google" id="ProtNLM"/>
    </source>
</evidence>
<name>H5UR70_9MICO</name>
<dbReference type="EMBL" id="BAFE01000047">
    <property type="protein sequence ID" value="GAB48228.1"/>
    <property type="molecule type" value="Genomic_DNA"/>
</dbReference>
<dbReference type="eggNOG" id="COG0596">
    <property type="taxonomic scope" value="Bacteria"/>
</dbReference>
<evidence type="ECO:0000313" key="2">
    <source>
        <dbReference type="Proteomes" id="UP000004367"/>
    </source>
</evidence>
<dbReference type="InterPro" id="IPR029058">
    <property type="entry name" value="AB_hydrolase_fold"/>
</dbReference>
<protein>
    <recommendedName>
        <fullName evidence="3">AB hydrolase-1 domain-containing protein</fullName>
    </recommendedName>
</protein>
<comment type="caution">
    <text evidence="1">The sequence shown here is derived from an EMBL/GenBank/DDBJ whole genome shotgun (WGS) entry which is preliminary data.</text>
</comment>
<dbReference type="SUPFAM" id="SSF53474">
    <property type="entry name" value="alpha/beta-Hydrolases"/>
    <property type="match status" value="1"/>
</dbReference>
<dbReference type="Proteomes" id="UP000004367">
    <property type="component" value="Unassembled WGS sequence"/>
</dbReference>
<dbReference type="RefSeq" id="WP_009482126.1">
    <property type="nucleotide sequence ID" value="NZ_BAFE01000047.1"/>
</dbReference>
<evidence type="ECO:0000313" key="1">
    <source>
        <dbReference type="EMBL" id="GAB48228.1"/>
    </source>
</evidence>
<dbReference type="OrthoDB" id="2987348at2"/>
<gene>
    <name evidence="1" type="ORF">MOPEL_067_00770</name>
</gene>
<sequence length="308" mass="33676">MRDVHVDTPNGRYAVIHFQEEDESVAPHGADRRPDVVLLHQIASTAEVWGTLGPALAAFSRPLAVDLCGHGRTRAVEETLDHLTADLPAVLDALDVHDPILVLESEELLPLFDDLAGALGASGVLVVGPFTWKRGQAAAAEYDEVLGADTIDEWDARNEIFATGTEADREEFVERRAARAATDWVNEDIPLDQLRAYIARQLCDTEDGWERLPRRPLVEQALARIGRGPFGLDLYDHVDVPVWLAVGGHGLEHAEVDDLAAWAASTPDRRAAFLPGHVPPDSFEPGSLADLVRQLVEAVVPSRQEALR</sequence>
<keyword evidence="2" id="KW-1185">Reference proteome</keyword>
<dbReference type="AlphaFoldDB" id="H5UR70"/>